<dbReference type="Gene3D" id="3.30.450.20">
    <property type="entry name" value="PAS domain"/>
    <property type="match status" value="3"/>
</dbReference>
<dbReference type="InterPro" id="IPR013655">
    <property type="entry name" value="PAS_fold_3"/>
</dbReference>
<dbReference type="NCBIfam" id="TIGR00229">
    <property type="entry name" value="sensory_box"/>
    <property type="match status" value="1"/>
</dbReference>
<dbReference type="SMART" id="SM00086">
    <property type="entry name" value="PAC"/>
    <property type="match status" value="1"/>
</dbReference>
<keyword evidence="17" id="KW-1185">Reference proteome</keyword>
<evidence type="ECO:0000256" key="7">
    <source>
        <dbReference type="ARBA" id="ARBA00022840"/>
    </source>
</evidence>
<protein>
    <recommendedName>
        <fullName evidence="2">histidine kinase</fullName>
        <ecNumber evidence="2">2.7.13.3</ecNumber>
    </recommendedName>
</protein>
<dbReference type="InterPro" id="IPR035965">
    <property type="entry name" value="PAS-like_dom_sf"/>
</dbReference>
<dbReference type="SUPFAM" id="SSF47384">
    <property type="entry name" value="Homodimeric domain of signal transducing histidine kinase"/>
    <property type="match status" value="1"/>
</dbReference>
<dbReference type="Proteomes" id="UP000681594">
    <property type="component" value="Unassembled WGS sequence"/>
</dbReference>
<feature type="coiled-coil region" evidence="10">
    <location>
        <begin position="173"/>
        <end position="203"/>
    </location>
</feature>
<dbReference type="PROSITE" id="PS50109">
    <property type="entry name" value="HIS_KIN"/>
    <property type="match status" value="1"/>
</dbReference>
<feature type="region of interest" description="Disordered" evidence="11">
    <location>
        <begin position="1"/>
        <end position="24"/>
    </location>
</feature>
<dbReference type="EC" id="2.7.13.3" evidence="2"/>
<feature type="domain" description="PAC" evidence="15">
    <location>
        <begin position="396"/>
        <end position="448"/>
    </location>
</feature>
<keyword evidence="6" id="KW-0418">Kinase</keyword>
<dbReference type="Gene3D" id="3.30.565.10">
    <property type="entry name" value="Histidine kinase-like ATPase, C-terminal domain"/>
    <property type="match status" value="1"/>
</dbReference>
<evidence type="ECO:0000313" key="17">
    <source>
        <dbReference type="Proteomes" id="UP000681594"/>
    </source>
</evidence>
<dbReference type="PANTHER" id="PTHR43065:SF46">
    <property type="entry name" value="C4-DICARBOXYLATE TRANSPORT SENSOR PROTEIN DCTB"/>
    <property type="match status" value="1"/>
</dbReference>
<evidence type="ECO:0000256" key="9">
    <source>
        <dbReference type="PROSITE-ProRule" id="PRU00169"/>
    </source>
</evidence>
<keyword evidence="10" id="KW-0175">Coiled coil</keyword>
<dbReference type="SMART" id="SM00448">
    <property type="entry name" value="REC"/>
    <property type="match status" value="2"/>
</dbReference>
<name>A0ABS4AK07_9PROT</name>
<dbReference type="Gene3D" id="3.40.50.2300">
    <property type="match status" value="2"/>
</dbReference>
<dbReference type="Pfam" id="PF08448">
    <property type="entry name" value="PAS_4"/>
    <property type="match status" value="2"/>
</dbReference>
<feature type="domain" description="Response regulatory" evidence="13">
    <location>
        <begin position="919"/>
        <end position="1035"/>
    </location>
</feature>
<dbReference type="PROSITE" id="PS50110">
    <property type="entry name" value="RESPONSE_REGULATORY"/>
    <property type="match status" value="2"/>
</dbReference>
<keyword evidence="8" id="KW-0902">Two-component regulatory system</keyword>
<dbReference type="InterPro" id="IPR000014">
    <property type="entry name" value="PAS"/>
</dbReference>
<evidence type="ECO:0000259" key="12">
    <source>
        <dbReference type="PROSITE" id="PS50109"/>
    </source>
</evidence>
<evidence type="ECO:0000256" key="6">
    <source>
        <dbReference type="ARBA" id="ARBA00022777"/>
    </source>
</evidence>
<keyword evidence="3 9" id="KW-0597">Phosphoprotein</keyword>
<dbReference type="SUPFAM" id="SSF52172">
    <property type="entry name" value="CheY-like"/>
    <property type="match status" value="2"/>
</dbReference>
<evidence type="ECO:0000256" key="8">
    <source>
        <dbReference type="ARBA" id="ARBA00023012"/>
    </source>
</evidence>
<dbReference type="PROSITE" id="PS50112">
    <property type="entry name" value="PAS"/>
    <property type="match status" value="1"/>
</dbReference>
<dbReference type="Gene3D" id="3.30.450.40">
    <property type="match status" value="1"/>
</dbReference>
<feature type="coiled-coil region" evidence="10">
    <location>
        <begin position="622"/>
        <end position="667"/>
    </location>
</feature>
<dbReference type="InterPro" id="IPR001789">
    <property type="entry name" value="Sig_transdc_resp-reg_receiver"/>
</dbReference>
<feature type="domain" description="PAS" evidence="14">
    <location>
        <begin position="323"/>
        <end position="393"/>
    </location>
</feature>
<dbReference type="CDD" id="cd00130">
    <property type="entry name" value="PAS"/>
    <property type="match status" value="2"/>
</dbReference>
<dbReference type="InterPro" id="IPR003661">
    <property type="entry name" value="HisK_dim/P_dom"/>
</dbReference>
<dbReference type="CDD" id="cd00082">
    <property type="entry name" value="HisKA"/>
    <property type="match status" value="1"/>
</dbReference>
<dbReference type="InterPro" id="IPR029016">
    <property type="entry name" value="GAF-like_dom_sf"/>
</dbReference>
<feature type="domain" description="Response regulatory" evidence="13">
    <location>
        <begin position="1057"/>
        <end position="1167"/>
    </location>
</feature>
<dbReference type="InterPro" id="IPR001610">
    <property type="entry name" value="PAC"/>
</dbReference>
<dbReference type="CDD" id="cd18161">
    <property type="entry name" value="REC_hyHK_blue-like"/>
    <property type="match status" value="1"/>
</dbReference>
<dbReference type="SUPFAM" id="SSF55785">
    <property type="entry name" value="PYP-like sensor domain (PAS domain)"/>
    <property type="match status" value="3"/>
</dbReference>
<comment type="caution">
    <text evidence="16">The sequence shown here is derived from an EMBL/GenBank/DDBJ whole genome shotgun (WGS) entry which is preliminary data.</text>
</comment>
<dbReference type="PANTHER" id="PTHR43065">
    <property type="entry name" value="SENSOR HISTIDINE KINASE"/>
    <property type="match status" value="1"/>
</dbReference>
<dbReference type="InterPro" id="IPR004358">
    <property type="entry name" value="Sig_transdc_His_kin-like_C"/>
</dbReference>
<accession>A0ABS4AK07</accession>
<dbReference type="InterPro" id="IPR036890">
    <property type="entry name" value="HATPase_C_sf"/>
</dbReference>
<gene>
    <name evidence="16" type="ORF">J8J14_17355</name>
</gene>
<organism evidence="16 17">
    <name type="scientific">Pararoseomonas baculiformis</name>
    <dbReference type="NCBI Taxonomy" id="2820812"/>
    <lineage>
        <taxon>Bacteria</taxon>
        <taxon>Pseudomonadati</taxon>
        <taxon>Pseudomonadota</taxon>
        <taxon>Alphaproteobacteria</taxon>
        <taxon>Acetobacterales</taxon>
        <taxon>Acetobacteraceae</taxon>
        <taxon>Pararoseomonas</taxon>
    </lineage>
</organism>
<dbReference type="SMART" id="SM00387">
    <property type="entry name" value="HATPase_c"/>
    <property type="match status" value="1"/>
</dbReference>
<evidence type="ECO:0000256" key="11">
    <source>
        <dbReference type="SAM" id="MobiDB-lite"/>
    </source>
</evidence>
<comment type="catalytic activity">
    <reaction evidence="1">
        <text>ATP + protein L-histidine = ADP + protein N-phospho-L-histidine.</text>
        <dbReference type="EC" id="2.7.13.3"/>
    </reaction>
</comment>
<feature type="modified residue" description="4-aspartylphosphate" evidence="9">
    <location>
        <position position="969"/>
    </location>
</feature>
<dbReference type="SMART" id="SM00091">
    <property type="entry name" value="PAS"/>
    <property type="match status" value="3"/>
</dbReference>
<dbReference type="EMBL" id="JAGIZB010000018">
    <property type="protein sequence ID" value="MBP0446544.1"/>
    <property type="molecule type" value="Genomic_DNA"/>
</dbReference>
<dbReference type="Pfam" id="PF13185">
    <property type="entry name" value="GAF_2"/>
    <property type="match status" value="1"/>
</dbReference>
<evidence type="ECO:0000256" key="5">
    <source>
        <dbReference type="ARBA" id="ARBA00022741"/>
    </source>
</evidence>
<sequence>MDNSIPDSALASIRGTGRREPMGGPVPLTDFRALFGVSPNPYVLMDPDLVIREMNEAYLRATMRHREDILGRNIFEAFPSDPDSESHRLLRASLRRVLETGERDHLPLIRYDIPLPDGSGFEERYWSATHTPLPGPDGQVALVLQYTVDVTELRRLRSLARRAEAAGMATQAESNLLRRAQALQEANAQIDAERRRLRALFEQAPGFMALLEGPEHRFAMANAAYLRLVGDRPVLGRSVADALPEMVGQGFVRLLGQVWRTGEPFMGRQHPIQLMPSPDREPEERFVDFVYQPILQDGAVTGIFVQGHDVTGQKRAVDALRESEDRFRLVAERAPVKLWMSTPSGSCIYLNRAQRAFWGVGEEEVEQFDWFSTLHLEDVETLAGPWRAAMRDHTPFQTEARFRRHDGEWRILRTEAQPRFGAGGEFLGMIGVNVDVTGIRHAEEALRREKHALEVLNRSGTAIAAELELDRVVQTVTDAGVELSGAAFGAFFYNVLDERGGSYMLYALSGVPRSAFERFPMPRATAVFEPTFKGAGVIRSDDILADPRYGKNAPFMGMPEGHLPVRSYLAIPVISRSGEVLGGLFFGHPEPDRFRAEHEKVILGIAGQAAVAIDNARLFQSSQRELRHRRRAEDQLRQLNETLEARVAAEIAERRQAEAALEQAQKMESIGKLTGGVAHDFNNLLQVVSGNLQLLSRDVAGNERAERRLASAMAGVARGAKLAAQLLAFGRRQALEPKVLNPGRLILCMEEMLRRTIGEAIEIETVIAGGLWNALVDPTQVENALLNLAINARDAMEGTGRLTIEAGNAVIDEAYARAHPEVQAGEYVMIAVTDTGCGMPPAVQAMVFEPFFSTKPEGKGSGLGLSMVYGFVKQSGGHVKIYSEVGQGTTVKLYLPRAMAAEEAVAPPEAGPVTGGTETILVAEDDEAVRGTVVEMLAELGYRVLKAHDAASALAVIESGIPIDLLFTDVVMPGPLKSPELARRARQLMPGLGVLFTSGYTENAIVHGGRLDAGVELLSKPYTREALARKLRHVLANGAQRATAAPVRLPHASAPCRLLLVEDDPLIRTTTAEMLRAQGHEVAEAGSAEAAMVHLRAHGADVVVTDLGLPGLSGGAFAQEVRAAWPGMGIVFATGREVAPQDALEGAVLLRKPYDAAGLAAALRDARRQP</sequence>
<feature type="modified residue" description="4-aspartylphosphate" evidence="9">
    <location>
        <position position="1106"/>
    </location>
</feature>
<dbReference type="Gene3D" id="1.10.287.130">
    <property type="match status" value="1"/>
</dbReference>
<dbReference type="Pfam" id="PF00072">
    <property type="entry name" value="Response_reg"/>
    <property type="match status" value="2"/>
</dbReference>
<evidence type="ECO:0000313" key="16">
    <source>
        <dbReference type="EMBL" id="MBP0446544.1"/>
    </source>
</evidence>
<dbReference type="InterPro" id="IPR005467">
    <property type="entry name" value="His_kinase_dom"/>
</dbReference>
<dbReference type="Pfam" id="PF08447">
    <property type="entry name" value="PAS_3"/>
    <property type="match status" value="1"/>
</dbReference>
<evidence type="ECO:0000256" key="3">
    <source>
        <dbReference type="ARBA" id="ARBA00022553"/>
    </source>
</evidence>
<dbReference type="InterPro" id="IPR003594">
    <property type="entry name" value="HATPase_dom"/>
</dbReference>
<keyword evidence="7" id="KW-0067">ATP-binding</keyword>
<evidence type="ECO:0000259" key="15">
    <source>
        <dbReference type="PROSITE" id="PS50113"/>
    </source>
</evidence>
<dbReference type="InterPro" id="IPR036097">
    <property type="entry name" value="HisK_dim/P_sf"/>
</dbReference>
<dbReference type="InterPro" id="IPR000700">
    <property type="entry name" value="PAS-assoc_C"/>
</dbReference>
<dbReference type="SMART" id="SM00065">
    <property type="entry name" value="GAF"/>
    <property type="match status" value="1"/>
</dbReference>
<evidence type="ECO:0000256" key="2">
    <source>
        <dbReference type="ARBA" id="ARBA00012438"/>
    </source>
</evidence>
<dbReference type="SUPFAM" id="SSF55874">
    <property type="entry name" value="ATPase domain of HSP90 chaperone/DNA topoisomerase II/histidine kinase"/>
    <property type="match status" value="1"/>
</dbReference>
<dbReference type="SUPFAM" id="SSF55781">
    <property type="entry name" value="GAF domain-like"/>
    <property type="match status" value="1"/>
</dbReference>
<keyword evidence="4" id="KW-0808">Transferase</keyword>
<dbReference type="InterPro" id="IPR011006">
    <property type="entry name" value="CheY-like_superfamily"/>
</dbReference>
<dbReference type="PRINTS" id="PR00344">
    <property type="entry name" value="BCTRLSENSOR"/>
</dbReference>
<dbReference type="InterPro" id="IPR013656">
    <property type="entry name" value="PAS_4"/>
</dbReference>
<dbReference type="Pfam" id="PF02518">
    <property type="entry name" value="HATPase_c"/>
    <property type="match status" value="1"/>
</dbReference>
<reference evidence="16 17" key="1">
    <citation type="submission" date="2021-03" db="EMBL/GenBank/DDBJ databases">
        <authorList>
            <person name="So Y."/>
        </authorList>
    </citation>
    <scope>NUCLEOTIDE SEQUENCE [LARGE SCALE GENOMIC DNA]</scope>
    <source>
        <strain evidence="16 17">SSH11</strain>
    </source>
</reference>
<proteinExistence type="predicted"/>
<feature type="domain" description="Histidine kinase" evidence="12">
    <location>
        <begin position="676"/>
        <end position="899"/>
    </location>
</feature>
<evidence type="ECO:0000256" key="10">
    <source>
        <dbReference type="SAM" id="Coils"/>
    </source>
</evidence>
<keyword evidence="5" id="KW-0547">Nucleotide-binding</keyword>
<evidence type="ECO:0000259" key="14">
    <source>
        <dbReference type="PROSITE" id="PS50112"/>
    </source>
</evidence>
<evidence type="ECO:0000256" key="1">
    <source>
        <dbReference type="ARBA" id="ARBA00000085"/>
    </source>
</evidence>
<evidence type="ECO:0000256" key="4">
    <source>
        <dbReference type="ARBA" id="ARBA00022679"/>
    </source>
</evidence>
<dbReference type="InterPro" id="IPR003018">
    <property type="entry name" value="GAF"/>
</dbReference>
<dbReference type="SMART" id="SM00388">
    <property type="entry name" value="HisKA"/>
    <property type="match status" value="1"/>
</dbReference>
<evidence type="ECO:0000259" key="13">
    <source>
        <dbReference type="PROSITE" id="PS50110"/>
    </source>
</evidence>
<dbReference type="PROSITE" id="PS50113">
    <property type="entry name" value="PAC"/>
    <property type="match status" value="1"/>
</dbReference>